<reference evidence="6" key="1">
    <citation type="journal article" date="2010" name="Science">
        <title>Plasticity of animal genome architecture unmasked by rapid evolution of a pelagic tunicate.</title>
        <authorList>
            <person name="Denoeud F."/>
            <person name="Henriet S."/>
            <person name="Mungpakdee S."/>
            <person name="Aury J.M."/>
            <person name="Da Silva C."/>
            <person name="Brinkmann H."/>
            <person name="Mikhaleva J."/>
            <person name="Olsen L.C."/>
            <person name="Jubin C."/>
            <person name="Canestro C."/>
            <person name="Bouquet J.M."/>
            <person name="Danks G."/>
            <person name="Poulain J."/>
            <person name="Campsteijn C."/>
            <person name="Adamski M."/>
            <person name="Cross I."/>
            <person name="Yadetie F."/>
            <person name="Muffato M."/>
            <person name="Louis A."/>
            <person name="Butcher S."/>
            <person name="Tsagkogeorga G."/>
            <person name="Konrad A."/>
            <person name="Singh S."/>
            <person name="Jensen M.F."/>
            <person name="Cong E.H."/>
            <person name="Eikeseth-Otteraa H."/>
            <person name="Noel B."/>
            <person name="Anthouard V."/>
            <person name="Porcel B.M."/>
            <person name="Kachouri-Lafond R."/>
            <person name="Nishino A."/>
            <person name="Ugolini M."/>
            <person name="Chourrout P."/>
            <person name="Nishida H."/>
            <person name="Aasland R."/>
            <person name="Huzurbazar S."/>
            <person name="Westhof E."/>
            <person name="Delsuc F."/>
            <person name="Lehrach H."/>
            <person name="Reinhardt R."/>
            <person name="Weissenbach J."/>
            <person name="Roy S.W."/>
            <person name="Artiguenave F."/>
            <person name="Postlethwait J.H."/>
            <person name="Manak J.R."/>
            <person name="Thompson E.M."/>
            <person name="Jaillon O."/>
            <person name="Du Pasquier L."/>
            <person name="Boudinot P."/>
            <person name="Liberles D.A."/>
            <person name="Volff J.N."/>
            <person name="Philippe H."/>
            <person name="Lenhard B."/>
            <person name="Roest Crollius H."/>
            <person name="Wincker P."/>
            <person name="Chourrout D."/>
        </authorList>
    </citation>
    <scope>NUCLEOTIDE SEQUENCE [LARGE SCALE GENOMIC DNA]</scope>
</reference>
<comment type="similarity">
    <text evidence="3">Belongs to the HPF1 family.</text>
</comment>
<protein>
    <submittedName>
        <fullName evidence="6">Uncharacterized protein</fullName>
    </submittedName>
</protein>
<dbReference type="Pfam" id="PF10228">
    <property type="entry name" value="HPF1"/>
    <property type="match status" value="1"/>
</dbReference>
<dbReference type="Proteomes" id="UP000011014">
    <property type="component" value="Unassembled WGS sequence"/>
</dbReference>
<dbReference type="GO" id="GO:0042393">
    <property type="term" value="F:histone binding"/>
    <property type="evidence" value="ECO:0007669"/>
    <property type="project" value="InterPro"/>
</dbReference>
<name>E4YH18_OIKDI</name>
<dbReference type="AlphaFoldDB" id="E4YH18"/>
<accession>E4YH18</accession>
<gene>
    <name evidence="6" type="ORF">GSOID_T00024829001</name>
</gene>
<organism evidence="6">
    <name type="scientific">Oikopleura dioica</name>
    <name type="common">Tunicate</name>
    <dbReference type="NCBI Taxonomy" id="34765"/>
    <lineage>
        <taxon>Eukaryota</taxon>
        <taxon>Metazoa</taxon>
        <taxon>Chordata</taxon>
        <taxon>Tunicata</taxon>
        <taxon>Appendicularia</taxon>
        <taxon>Copelata</taxon>
        <taxon>Oikopleuridae</taxon>
        <taxon>Oikopleura</taxon>
    </lineage>
</organism>
<evidence type="ECO:0000256" key="3">
    <source>
        <dbReference type="ARBA" id="ARBA00010803"/>
    </source>
</evidence>
<proteinExistence type="inferred from homology"/>
<dbReference type="GO" id="GO:0072572">
    <property type="term" value="F:poly-ADP-D-ribose binding"/>
    <property type="evidence" value="ECO:0007669"/>
    <property type="project" value="TreeGrafter"/>
</dbReference>
<dbReference type="PANTHER" id="PTHR13386">
    <property type="entry name" value="HISTONE PARYLATION FACTOR 1"/>
    <property type="match status" value="1"/>
</dbReference>
<dbReference type="EMBL" id="FN654545">
    <property type="protein sequence ID" value="CBY34792.1"/>
    <property type="molecule type" value="Genomic_DNA"/>
</dbReference>
<dbReference type="GO" id="GO:0006974">
    <property type="term" value="P:DNA damage response"/>
    <property type="evidence" value="ECO:0007669"/>
    <property type="project" value="InterPro"/>
</dbReference>
<dbReference type="GO" id="GO:0005634">
    <property type="term" value="C:nucleus"/>
    <property type="evidence" value="ECO:0007669"/>
    <property type="project" value="UniProtKB-SubCell"/>
</dbReference>
<keyword evidence="4" id="KW-0158">Chromosome</keyword>
<evidence type="ECO:0000256" key="2">
    <source>
        <dbReference type="ARBA" id="ARBA00004286"/>
    </source>
</evidence>
<evidence type="ECO:0000313" key="6">
    <source>
        <dbReference type="EMBL" id="CBY34792.1"/>
    </source>
</evidence>
<dbReference type="InterPro" id="IPR019361">
    <property type="entry name" value="HPF1"/>
</dbReference>
<dbReference type="GO" id="GO:0005694">
    <property type="term" value="C:chromosome"/>
    <property type="evidence" value="ECO:0007669"/>
    <property type="project" value="UniProtKB-SubCell"/>
</dbReference>
<comment type="subcellular location">
    <subcellularLocation>
        <location evidence="2">Chromosome</location>
    </subcellularLocation>
    <subcellularLocation>
        <location evidence="1">Nucleus</location>
    </subcellularLocation>
</comment>
<dbReference type="PANTHER" id="PTHR13386:SF1">
    <property type="entry name" value="HISTONE PARYLATION FACTOR 1"/>
    <property type="match status" value="1"/>
</dbReference>
<evidence type="ECO:0000256" key="1">
    <source>
        <dbReference type="ARBA" id="ARBA00004123"/>
    </source>
</evidence>
<sequence length="265" mass="30035">MMQYKGYNPPPSNMIHRHMRNRSYYAPPEFQVCLNNMKDKTALGYWRDDPSELPPFIAMNHHEEVGICVPVVEDAKGNEIGYRPLEVDDTELRNILDAIENAPNDAVRLKKFQPLQEIMQRVNLANDECDFGMGLEFGISMFAHGSKYFHKMILKILPMAYELLDRKIYAEIIKAHIADRRKTIVDRNDILAPTQMQGPAIGTFRVMEDLSMPVPVPAPVEEAPVEEEQQDPDDYISKIRAKGVYVNNTKAGGKKKAAGGSSDWG</sequence>
<evidence type="ECO:0000256" key="5">
    <source>
        <dbReference type="ARBA" id="ARBA00023242"/>
    </source>
</evidence>
<evidence type="ECO:0000256" key="4">
    <source>
        <dbReference type="ARBA" id="ARBA00022454"/>
    </source>
</evidence>
<keyword evidence="5" id="KW-0539">Nucleus</keyword>